<dbReference type="GO" id="GO:0005524">
    <property type="term" value="F:ATP binding"/>
    <property type="evidence" value="ECO:0007669"/>
    <property type="project" value="UniProtKB-KW"/>
</dbReference>
<dbReference type="STRING" id="35608.A0A2U1L9T9"/>
<evidence type="ECO:0000256" key="3">
    <source>
        <dbReference type="ARBA" id="ARBA00022679"/>
    </source>
</evidence>
<dbReference type="Proteomes" id="UP000245207">
    <property type="component" value="Unassembled WGS sequence"/>
</dbReference>
<evidence type="ECO:0000256" key="6">
    <source>
        <dbReference type="ARBA" id="ARBA00022840"/>
    </source>
</evidence>
<dbReference type="InterPro" id="IPR044571">
    <property type="entry name" value="P4KG1-8"/>
</dbReference>
<evidence type="ECO:0000256" key="1">
    <source>
        <dbReference type="ARBA" id="ARBA00008941"/>
    </source>
</evidence>
<evidence type="ECO:0000256" key="5">
    <source>
        <dbReference type="ARBA" id="ARBA00022777"/>
    </source>
</evidence>
<comment type="similarity">
    <text evidence="1">Belongs to the PI3/PI4-kinase family. Type II PI4K subfamily.</text>
</comment>
<dbReference type="CDD" id="cd17039">
    <property type="entry name" value="Ubl_ubiquitin_like"/>
    <property type="match status" value="1"/>
</dbReference>
<gene>
    <name evidence="8" type="ORF">CTI12_AA501070</name>
</gene>
<reference evidence="8 9" key="1">
    <citation type="journal article" date="2018" name="Mol. Plant">
        <title>The genome of Artemisia annua provides insight into the evolution of Asteraceae family and artemisinin biosynthesis.</title>
        <authorList>
            <person name="Shen Q."/>
            <person name="Zhang L."/>
            <person name="Liao Z."/>
            <person name="Wang S."/>
            <person name="Yan T."/>
            <person name="Shi P."/>
            <person name="Liu M."/>
            <person name="Fu X."/>
            <person name="Pan Q."/>
            <person name="Wang Y."/>
            <person name="Lv Z."/>
            <person name="Lu X."/>
            <person name="Zhang F."/>
            <person name="Jiang W."/>
            <person name="Ma Y."/>
            <person name="Chen M."/>
            <person name="Hao X."/>
            <person name="Li L."/>
            <person name="Tang Y."/>
            <person name="Lv G."/>
            <person name="Zhou Y."/>
            <person name="Sun X."/>
            <person name="Brodelius P.E."/>
            <person name="Rose J.K.C."/>
            <person name="Tang K."/>
        </authorList>
    </citation>
    <scope>NUCLEOTIDE SEQUENCE [LARGE SCALE GENOMIC DNA]</scope>
    <source>
        <strain evidence="9">cv. Huhao1</strain>
        <tissue evidence="8">Leaf</tissue>
    </source>
</reference>
<evidence type="ECO:0000256" key="2">
    <source>
        <dbReference type="ARBA" id="ARBA00012169"/>
    </source>
</evidence>
<dbReference type="OrthoDB" id="5839at2759"/>
<keyword evidence="9" id="KW-1185">Reference proteome</keyword>
<dbReference type="AlphaFoldDB" id="A0A2U1L9T9"/>
<keyword evidence="3" id="KW-0808">Transferase</keyword>
<protein>
    <recommendedName>
        <fullName evidence="2">1-phosphatidylinositol 4-kinase</fullName>
        <ecNumber evidence="2">2.7.1.67</ecNumber>
    </recommendedName>
</protein>
<proteinExistence type="inferred from homology"/>
<dbReference type="Pfam" id="PF00454">
    <property type="entry name" value="PI3_PI4_kinase"/>
    <property type="match status" value="1"/>
</dbReference>
<dbReference type="GO" id="GO:0004430">
    <property type="term" value="F:1-phosphatidylinositol 4-kinase activity"/>
    <property type="evidence" value="ECO:0007669"/>
    <property type="project" value="UniProtKB-EC"/>
</dbReference>
<dbReference type="PANTHER" id="PTHR45800">
    <property type="entry name" value="PHOSPHATIDYLINOSITOL 4-KINASE GAMMA"/>
    <property type="match status" value="1"/>
</dbReference>
<dbReference type="PANTHER" id="PTHR45800:SF11">
    <property type="entry name" value="PHOSPHATIDYLINOSITOL 3-KINASE-RELATED PROTEIN KINASE"/>
    <property type="match status" value="1"/>
</dbReference>
<keyword evidence="4" id="KW-0547">Nucleotide-binding</keyword>
<dbReference type="InterPro" id="IPR000403">
    <property type="entry name" value="PI3/4_kinase_cat_dom"/>
</dbReference>
<dbReference type="EC" id="2.7.1.67" evidence="2"/>
<evidence type="ECO:0000313" key="8">
    <source>
        <dbReference type="EMBL" id="PWA45767.1"/>
    </source>
</evidence>
<keyword evidence="6" id="KW-0067">ATP-binding</keyword>
<name>A0A2U1L9T9_ARTAN</name>
<feature type="domain" description="PI3K/PI4K catalytic" evidence="7">
    <location>
        <begin position="160"/>
        <end position="464"/>
    </location>
</feature>
<accession>A0A2U1L9T9</accession>
<dbReference type="EMBL" id="PKPP01010601">
    <property type="protein sequence ID" value="PWA45767.1"/>
    <property type="molecule type" value="Genomic_DNA"/>
</dbReference>
<evidence type="ECO:0000313" key="9">
    <source>
        <dbReference type="Proteomes" id="UP000245207"/>
    </source>
</evidence>
<evidence type="ECO:0000259" key="7">
    <source>
        <dbReference type="PROSITE" id="PS50290"/>
    </source>
</evidence>
<comment type="caution">
    <text evidence="8">The sequence shown here is derived from an EMBL/GenBank/DDBJ whole genome shotgun (WGS) entry which is preliminary data.</text>
</comment>
<evidence type="ECO:0000256" key="4">
    <source>
        <dbReference type="ARBA" id="ARBA00022741"/>
    </source>
</evidence>
<sequence length="645" mass="71659">MSRNSDSPVQTQMAAAVFNSPLGREHYGNDGMEGVKPSRRRVFVQTETGCVLGMDLDRGDNAHTLKRRLQIALDVPVEGSSLTFGDMVLKNDLSAVRNDSPLLLTRNHIHRCSSSPCLSPTGKDMQQRDQSGPIEILGHSVSFKKTKQLVKEIVKAMKIGVEPIPVQGGLGGAYYFRNSRGESVAIVKPTDEEPFAPNNPKGFVGRALGQPGLKRSVRVGETGFREVAAYLLDYGHFANVPPTALVKITHSIFNVNDSVSGNNNTNKPPKVKKHFSKLASLQQFISHDFDASDHGTSSFPVSDVHHIGILDIRIFNTDRHAGNLLVRKLNDDGVENFGQVELIPIDHGLCLPESLEDPYFEWMHWPQASIPFTEEELKYIEDLNPYRDAEMLKTELPMIREACLRVLIVCTIFLKEAAAYGLTLAEIGEMMSREFRRGEEEPSELELLCLGARNLVADEQEREVSVLSPKTEGEEDPFLFEIDCIDSGFDFIYNTSVVDSPTHFGFARNPFSKLHETIEEENESIGDEEDAMGRVVIHAPPKNPAISNLSTLLKNNSFTSHNLKNLKAKSAKKGYAAVNSSSAHRSANEPLPASASFVKLADMNEEEWSLFLEKFQELVYPAFANRKSAIVGQRQLQRMGTSCQF</sequence>
<keyword evidence="5 8" id="KW-0418">Kinase</keyword>
<dbReference type="PROSITE" id="PS50290">
    <property type="entry name" value="PI3_4_KINASE_3"/>
    <property type="match status" value="1"/>
</dbReference>
<organism evidence="8 9">
    <name type="scientific">Artemisia annua</name>
    <name type="common">Sweet wormwood</name>
    <dbReference type="NCBI Taxonomy" id="35608"/>
    <lineage>
        <taxon>Eukaryota</taxon>
        <taxon>Viridiplantae</taxon>
        <taxon>Streptophyta</taxon>
        <taxon>Embryophyta</taxon>
        <taxon>Tracheophyta</taxon>
        <taxon>Spermatophyta</taxon>
        <taxon>Magnoliopsida</taxon>
        <taxon>eudicotyledons</taxon>
        <taxon>Gunneridae</taxon>
        <taxon>Pentapetalae</taxon>
        <taxon>asterids</taxon>
        <taxon>campanulids</taxon>
        <taxon>Asterales</taxon>
        <taxon>Asteraceae</taxon>
        <taxon>Asteroideae</taxon>
        <taxon>Anthemideae</taxon>
        <taxon>Artemisiinae</taxon>
        <taxon>Artemisia</taxon>
    </lineage>
</organism>